<dbReference type="HOGENOM" id="CLU_848695_0_0_11"/>
<organism evidence="4 5">
    <name type="scientific">Streptomyces pristinaespiralis (strain ATCC 25486 / DSM 40338 / CBS 914.69 / JCM 4507 / KCC S-0507 / NBRC 13074 / NRRL 2958 / 5647)</name>
    <dbReference type="NCBI Taxonomy" id="457429"/>
    <lineage>
        <taxon>Bacteria</taxon>
        <taxon>Bacillati</taxon>
        <taxon>Actinomycetota</taxon>
        <taxon>Actinomycetes</taxon>
        <taxon>Kitasatosporales</taxon>
        <taxon>Streptomycetaceae</taxon>
        <taxon>Streptomyces</taxon>
    </lineage>
</organism>
<accession>D6X944</accession>
<reference evidence="5" key="1">
    <citation type="submission" date="2008-02" db="EMBL/GenBank/DDBJ databases">
        <authorList>
            <consortium name="The Broad Institute Genome Sequencing Platform"/>
            <person name="Fischbach M."/>
            <person name="Ward D."/>
            <person name="Young S."/>
            <person name="Jaffe D."/>
            <person name="Gnerre S."/>
            <person name="Berlin A."/>
            <person name="Heiman D."/>
            <person name="Hepburn T."/>
            <person name="Sykes S."/>
            <person name="Alvarado L."/>
            <person name="Kodira C.D."/>
            <person name="Straight P."/>
            <person name="Clardy J."/>
            <person name="Hung D."/>
            <person name="Kolter R."/>
            <person name="Mekalanos J."/>
            <person name="Walker S."/>
            <person name="Walsh C.T."/>
            <person name="Lander E."/>
            <person name="Galagan J."/>
            <person name="Nusbaum C."/>
            <person name="Birren B."/>
        </authorList>
    </citation>
    <scope>NUCLEOTIDE SEQUENCE [LARGE SCALE GENOMIC DNA]</scope>
    <source>
        <strain evidence="5">ATCC 25486 / DSM 40338 / CBS 914.69 / JCM 4507 / NBRC 13074 / NRRL 2958 / 5647</strain>
    </source>
</reference>
<feature type="region of interest" description="Disordered" evidence="2">
    <location>
        <begin position="1"/>
        <end position="178"/>
    </location>
</feature>
<feature type="compositionally biased region" description="Basic and acidic residues" evidence="2">
    <location>
        <begin position="1"/>
        <end position="18"/>
    </location>
</feature>
<keyword evidence="3" id="KW-0472">Membrane</keyword>
<dbReference type="PANTHER" id="PTHR43738:SF1">
    <property type="entry name" value="HEMIN TRANSPORT SYSTEM PERMEASE PROTEIN HRTB-RELATED"/>
    <property type="match status" value="1"/>
</dbReference>
<keyword evidence="5" id="KW-1185">Reference proteome</keyword>
<proteinExistence type="predicted"/>
<feature type="non-terminal residue" evidence="4">
    <location>
        <position position="1"/>
    </location>
</feature>
<reference evidence="5" key="2">
    <citation type="submission" date="2009-10" db="EMBL/GenBank/DDBJ databases">
        <title>The genome sequence of Streptomyces pristinaespiralis strain ATCC 25486.</title>
        <authorList>
            <consortium name="The Broad Institute Genome Sequencing Platform"/>
            <consortium name="Broad Institute Microbial Sequencing Center"/>
            <person name="Fischbach M."/>
            <person name="Godfrey P."/>
            <person name="Ward D."/>
            <person name="Young S."/>
            <person name="Zeng Q."/>
            <person name="Koehrsen M."/>
            <person name="Alvarado L."/>
            <person name="Berlin A.M."/>
            <person name="Bochicchio J."/>
            <person name="Borenstein D."/>
            <person name="Chapman S.B."/>
            <person name="Chen Z."/>
            <person name="Engels R."/>
            <person name="Freedman E."/>
            <person name="Gellesch M."/>
            <person name="Goldberg J."/>
            <person name="Griggs A."/>
            <person name="Gujja S."/>
            <person name="Heilman E.R."/>
            <person name="Heiman D.I."/>
            <person name="Hepburn T.A."/>
            <person name="Howarth C."/>
            <person name="Jen D."/>
            <person name="Larson L."/>
            <person name="Lewis B."/>
            <person name="Mehta T."/>
            <person name="Park D."/>
            <person name="Pearson M."/>
            <person name="Richards J."/>
            <person name="Roberts A."/>
            <person name="Saif S."/>
            <person name="Shea T.D."/>
            <person name="Shenoy N."/>
            <person name="Sisk P."/>
            <person name="Stolte C."/>
            <person name="Sykes S.N."/>
            <person name="Thomson T."/>
            <person name="Walk T."/>
            <person name="White J."/>
            <person name="Yandava C."/>
            <person name="Straight P."/>
            <person name="Clardy J."/>
            <person name="Hung D."/>
            <person name="Kolter R."/>
            <person name="Mekalanos J."/>
            <person name="Walker S."/>
            <person name="Walsh C.T."/>
            <person name="Wieland-Brown L.C."/>
            <person name="Haas B."/>
            <person name="Nusbaum C."/>
            <person name="Birren B."/>
        </authorList>
    </citation>
    <scope>NUCLEOTIDE SEQUENCE [LARGE SCALE GENOMIC DNA]</scope>
    <source>
        <strain evidence="5">ATCC 25486 / DSM 40338 / CBS 914.69 / JCM 4507 / NBRC 13074 / NRRL 2958 / 5647</strain>
    </source>
</reference>
<protein>
    <submittedName>
        <fullName evidence="4">Predicted protein</fullName>
    </submittedName>
</protein>
<keyword evidence="3" id="KW-1133">Transmembrane helix</keyword>
<dbReference type="eggNOG" id="COG0577">
    <property type="taxonomic scope" value="Bacteria"/>
</dbReference>
<gene>
    <name evidence="4" type="ORF">SSDG_05967</name>
</gene>
<evidence type="ECO:0000256" key="2">
    <source>
        <dbReference type="SAM" id="MobiDB-lite"/>
    </source>
</evidence>
<feature type="compositionally biased region" description="Low complexity" evidence="2">
    <location>
        <begin position="122"/>
        <end position="133"/>
    </location>
</feature>
<evidence type="ECO:0000256" key="1">
    <source>
        <dbReference type="ARBA" id="ARBA00022448"/>
    </source>
</evidence>
<dbReference type="AlphaFoldDB" id="D6X944"/>
<feature type="transmembrane region" description="Helical" evidence="3">
    <location>
        <begin position="201"/>
        <end position="226"/>
    </location>
</feature>
<evidence type="ECO:0000313" key="4">
    <source>
        <dbReference type="EMBL" id="EFH30750.1"/>
    </source>
</evidence>
<dbReference type="PANTHER" id="PTHR43738">
    <property type="entry name" value="ABC TRANSPORTER, MEMBRANE PROTEIN"/>
    <property type="match status" value="1"/>
</dbReference>
<dbReference type="Proteomes" id="UP000002805">
    <property type="component" value="Chromosome"/>
</dbReference>
<evidence type="ECO:0000313" key="5">
    <source>
        <dbReference type="Proteomes" id="UP000002805"/>
    </source>
</evidence>
<name>D6X944_STRE2</name>
<sequence length="328" mass="35260">HRDGRAQQRSDERARCDRLPVQQEAPDRGGGRRRHRGRTPPARQQMQLEEVQRERHPQRVRRQDQQRQPRRPECREPQGGGTPGAVHRGGEDTRRVHGRDERGHGHDRVRVRLAAGDGPYGGQRQQSGQQGVQAHAQYAHDGGQGPGVHGHSSVSKAPGDRLNQKVETDTHRSAMPRPVAPTRLGAMFVAWRDLRFAKGRFALMGTVVVLITLLVGLLSGLTAGLARENTSALTGLPADRIAFAAPPGGESVSFANSAVAEDQWRDWAALPGVTAAAPLGIRTLNATAGERTAAVSAFGSEPSAGLAPRPVRSGEVVLSEPAADELGL</sequence>
<feature type="compositionally biased region" description="Basic and acidic residues" evidence="2">
    <location>
        <begin position="158"/>
        <end position="172"/>
    </location>
</feature>
<feature type="compositionally biased region" description="Basic and acidic residues" evidence="2">
    <location>
        <begin position="50"/>
        <end position="76"/>
    </location>
</feature>
<feature type="compositionally biased region" description="Basic and acidic residues" evidence="2">
    <location>
        <begin position="88"/>
        <end position="110"/>
    </location>
</feature>
<dbReference type="InterPro" id="IPR051125">
    <property type="entry name" value="ABC-4/HrtB_transporter"/>
</dbReference>
<dbReference type="EMBL" id="CM000950">
    <property type="protein sequence ID" value="EFH30750.1"/>
    <property type="molecule type" value="Genomic_DNA"/>
</dbReference>
<evidence type="ECO:0000256" key="3">
    <source>
        <dbReference type="SAM" id="Phobius"/>
    </source>
</evidence>
<feature type="non-terminal residue" evidence="4">
    <location>
        <position position="328"/>
    </location>
</feature>
<keyword evidence="1" id="KW-0813">Transport</keyword>
<keyword evidence="3" id="KW-0812">Transmembrane</keyword>